<dbReference type="EMBL" id="SDOV01000008">
    <property type="protein sequence ID" value="KAH7637897.1"/>
    <property type="molecule type" value="Genomic_DNA"/>
</dbReference>
<reference evidence="13" key="1">
    <citation type="submission" date="2020-06" db="EMBL/GenBank/DDBJ databases">
        <authorList>
            <person name="Ji K."/>
            <person name="Li J."/>
        </authorList>
    </citation>
    <scope>NUCLEOTIDE SEQUENCE</scope>
    <source>
        <strain evidence="13">JKM2019</strain>
        <tissue evidence="13">Whole body</tissue>
    </source>
</reference>
<keyword evidence="5 12" id="KW-0812">Transmembrane</keyword>
<dbReference type="GO" id="GO:0005886">
    <property type="term" value="C:plasma membrane"/>
    <property type="evidence" value="ECO:0007669"/>
    <property type="project" value="UniProtKB-SubCell"/>
</dbReference>
<keyword evidence="11 12" id="KW-0407">Ion channel</keyword>
<evidence type="ECO:0000256" key="7">
    <source>
        <dbReference type="ARBA" id="ARBA00022949"/>
    </source>
</evidence>
<dbReference type="PROSITE" id="PS51013">
    <property type="entry name" value="PANNEXIN"/>
    <property type="match status" value="1"/>
</dbReference>
<name>A0A9D4SDC8_DERFA</name>
<sequence>MSLIKKIFKKFFDPHHPESNEFRWNFTLWLYINYSWPIYMGIVWICFLSQFFRPAIVCNGNNSNIDYEMAESFCFLESSFYHSKFYDADHYDQNVYHFNRIYYWLIPIMITMCLMFTIPKTIWNRSKNCRRLQSVINDSIKSYGNHDRTKTLKIIATLYRITKSNHQMTIVILFIHLWILISLPLMIGMFAWTMFVQSSKNTGSILTYGWDWIKFQSYDNNNNNNVTMQEDPLQKLFPTIVPCTYRYYGQSGQLQRTELLCSIKFNLLLGRIMLFVWFHLLTLALLIIIELIKITLLSSPMIRSYYIHYRFLQNYQFKHVKLSYPMMLIIRMLPINIGHLNTIKLLIEIHGKNVKINDKQ</sequence>
<dbReference type="InterPro" id="IPR000990">
    <property type="entry name" value="Innexin"/>
</dbReference>
<evidence type="ECO:0000256" key="6">
    <source>
        <dbReference type="ARBA" id="ARBA00022868"/>
    </source>
</evidence>
<evidence type="ECO:0000256" key="12">
    <source>
        <dbReference type="RuleBase" id="RU010713"/>
    </source>
</evidence>
<evidence type="ECO:0000256" key="11">
    <source>
        <dbReference type="ARBA" id="ARBA00023303"/>
    </source>
</evidence>
<gene>
    <name evidence="12" type="primary">inx</name>
    <name evidence="13" type="ORF">HUG17_9001</name>
</gene>
<feature type="transmembrane region" description="Helical" evidence="12">
    <location>
        <begin position="272"/>
        <end position="292"/>
    </location>
</feature>
<keyword evidence="8 12" id="KW-1133">Transmembrane helix</keyword>
<accession>A0A9D4SDC8</accession>
<proteinExistence type="inferred from homology"/>
<evidence type="ECO:0000256" key="8">
    <source>
        <dbReference type="ARBA" id="ARBA00022989"/>
    </source>
</evidence>
<evidence type="ECO:0000256" key="10">
    <source>
        <dbReference type="ARBA" id="ARBA00023136"/>
    </source>
</evidence>
<keyword evidence="6" id="KW-0303">Gap junction</keyword>
<evidence type="ECO:0000256" key="3">
    <source>
        <dbReference type="ARBA" id="ARBA00022448"/>
    </source>
</evidence>
<protein>
    <recommendedName>
        <fullName evidence="12">Innexin</fullName>
    </recommendedName>
</protein>
<keyword evidence="7" id="KW-0965">Cell junction</keyword>
<evidence type="ECO:0000256" key="5">
    <source>
        <dbReference type="ARBA" id="ARBA00022692"/>
    </source>
</evidence>
<feature type="transmembrane region" description="Helical" evidence="12">
    <location>
        <begin position="101"/>
        <end position="123"/>
    </location>
</feature>
<organism evidence="13">
    <name type="scientific">Dermatophagoides farinae</name>
    <name type="common">American house dust mite</name>
    <dbReference type="NCBI Taxonomy" id="6954"/>
    <lineage>
        <taxon>Eukaryota</taxon>
        <taxon>Metazoa</taxon>
        <taxon>Ecdysozoa</taxon>
        <taxon>Arthropoda</taxon>
        <taxon>Chelicerata</taxon>
        <taxon>Arachnida</taxon>
        <taxon>Acari</taxon>
        <taxon>Acariformes</taxon>
        <taxon>Sarcoptiformes</taxon>
        <taxon>Astigmata</taxon>
        <taxon>Psoroptidia</taxon>
        <taxon>Analgoidea</taxon>
        <taxon>Pyroglyphidae</taxon>
        <taxon>Dermatophagoidinae</taxon>
        <taxon>Dermatophagoides</taxon>
    </lineage>
</organism>
<reference evidence="13" key="2">
    <citation type="journal article" date="2021" name="World Allergy Organ. J.">
        <title>Chromosome-level assembly of Dermatophagoides farinae genome and transcriptome reveals two novel allergens Der f 37 and Der f 39.</title>
        <authorList>
            <person name="Chen J."/>
            <person name="Cai Z."/>
            <person name="Fan D."/>
            <person name="Hu J."/>
            <person name="Hou Y."/>
            <person name="He Y."/>
            <person name="Zhang Z."/>
            <person name="Zhao Z."/>
            <person name="Gao P."/>
            <person name="Hu W."/>
            <person name="Sun J."/>
            <person name="Li J."/>
            <person name="Ji K."/>
        </authorList>
    </citation>
    <scope>NUCLEOTIDE SEQUENCE</scope>
    <source>
        <strain evidence="13">JKM2019</strain>
    </source>
</reference>
<evidence type="ECO:0000256" key="2">
    <source>
        <dbReference type="ARBA" id="ARBA00004651"/>
    </source>
</evidence>
<dbReference type="GO" id="GO:0034220">
    <property type="term" value="P:monoatomic ion transmembrane transport"/>
    <property type="evidence" value="ECO:0007669"/>
    <property type="project" value="UniProtKB-KW"/>
</dbReference>
<comment type="subcellular location">
    <subcellularLocation>
        <location evidence="1">Cell junction</location>
        <location evidence="1">Gap junction</location>
    </subcellularLocation>
    <subcellularLocation>
        <location evidence="2 12">Cell membrane</location>
        <topology evidence="2 12">Multi-pass membrane protein</topology>
    </subcellularLocation>
</comment>
<dbReference type="AlphaFoldDB" id="A0A9D4SDC8"/>
<comment type="function">
    <text evidence="12">Structural component of the gap junctions.</text>
</comment>
<comment type="caution">
    <text evidence="13">The sequence shown here is derived from an EMBL/GenBank/DDBJ whole genome shotgun (WGS) entry which is preliminary data.</text>
</comment>
<evidence type="ECO:0000256" key="9">
    <source>
        <dbReference type="ARBA" id="ARBA00023065"/>
    </source>
</evidence>
<evidence type="ECO:0000256" key="1">
    <source>
        <dbReference type="ARBA" id="ARBA00004610"/>
    </source>
</evidence>
<dbReference type="GO" id="GO:0005921">
    <property type="term" value="C:gap junction"/>
    <property type="evidence" value="ECO:0007669"/>
    <property type="project" value="UniProtKB-SubCell"/>
</dbReference>
<keyword evidence="10 12" id="KW-0472">Membrane</keyword>
<comment type="similarity">
    <text evidence="12">Belongs to the pannexin family.</text>
</comment>
<evidence type="ECO:0000313" key="13">
    <source>
        <dbReference type="EMBL" id="KAH7637897.1"/>
    </source>
</evidence>
<feature type="transmembrane region" description="Helical" evidence="12">
    <location>
        <begin position="170"/>
        <end position="192"/>
    </location>
</feature>
<evidence type="ECO:0000256" key="4">
    <source>
        <dbReference type="ARBA" id="ARBA00022475"/>
    </source>
</evidence>
<dbReference type="Proteomes" id="UP000828236">
    <property type="component" value="Unassembled WGS sequence"/>
</dbReference>
<dbReference type="PRINTS" id="PR01262">
    <property type="entry name" value="INNEXIN"/>
</dbReference>
<keyword evidence="4" id="KW-1003">Cell membrane</keyword>
<keyword evidence="3 12" id="KW-0813">Transport</keyword>
<feature type="transmembrane region" description="Helical" evidence="12">
    <location>
        <begin position="28"/>
        <end position="52"/>
    </location>
</feature>
<dbReference type="Pfam" id="PF00876">
    <property type="entry name" value="Innexin"/>
    <property type="match status" value="1"/>
</dbReference>
<keyword evidence="9 12" id="KW-0406">Ion transport</keyword>